<evidence type="ECO:0000256" key="1">
    <source>
        <dbReference type="SAM" id="Coils"/>
    </source>
</evidence>
<feature type="compositionally biased region" description="Basic and acidic residues" evidence="2">
    <location>
        <begin position="1"/>
        <end position="13"/>
    </location>
</feature>
<reference evidence="3" key="1">
    <citation type="submission" date="2018-08" db="EMBL/GenBank/DDBJ databases">
        <authorList>
            <person name="Rossello M."/>
        </authorList>
    </citation>
    <scope>NUCLEOTIDE SEQUENCE [LARGE SCALE GENOMIC DNA]</scope>
    <source>
        <strain evidence="3">cv. Chinese Spring</strain>
    </source>
</reference>
<dbReference type="Proteomes" id="UP000019116">
    <property type="component" value="Chromosome 1B"/>
</dbReference>
<feature type="compositionally biased region" description="Acidic residues" evidence="2">
    <location>
        <begin position="71"/>
        <end position="92"/>
    </location>
</feature>
<dbReference type="OrthoDB" id="10285882at2759"/>
<feature type="compositionally biased region" description="Polar residues" evidence="2">
    <location>
        <begin position="130"/>
        <end position="140"/>
    </location>
</feature>
<dbReference type="Gramene" id="TraesLDM1B03G00192630.1">
    <property type="protein sequence ID" value="TraesLDM1B03G00192630.1"/>
    <property type="gene ID" value="TraesLDM1B03G00192630"/>
</dbReference>
<evidence type="ECO:0000313" key="3">
    <source>
        <dbReference type="EnsemblPlants" id="TraesCS1B02G036600.1"/>
    </source>
</evidence>
<dbReference type="Gramene" id="TraesJAG1B03G00192680.1">
    <property type="protein sequence ID" value="TraesJAG1B03G00192680.1"/>
    <property type="gene ID" value="TraesJAG1B03G00192680"/>
</dbReference>
<keyword evidence="4" id="KW-1185">Reference proteome</keyword>
<evidence type="ECO:0000313" key="4">
    <source>
        <dbReference type="Proteomes" id="UP000019116"/>
    </source>
</evidence>
<feature type="compositionally biased region" description="Polar residues" evidence="2">
    <location>
        <begin position="243"/>
        <end position="279"/>
    </location>
</feature>
<evidence type="ECO:0000256" key="2">
    <source>
        <dbReference type="SAM" id="MobiDB-lite"/>
    </source>
</evidence>
<dbReference type="Gramene" id="TraesNOR1B03G00193900.1">
    <property type="protein sequence ID" value="TraesNOR1B03G00193900.1"/>
    <property type="gene ID" value="TraesNOR1B03G00193900"/>
</dbReference>
<feature type="coiled-coil region" evidence="1">
    <location>
        <begin position="484"/>
        <end position="578"/>
    </location>
</feature>
<keyword evidence="1" id="KW-0175">Coiled coil</keyword>
<dbReference type="Gramene" id="TraesCS1B03G0073100.1">
    <property type="protein sequence ID" value="TraesCS1B03G0073100.1.CDS"/>
    <property type="gene ID" value="TraesCS1B03G0073100"/>
</dbReference>
<reference evidence="3" key="2">
    <citation type="submission" date="2018-10" db="UniProtKB">
        <authorList>
            <consortium name="EnsemblPlants"/>
        </authorList>
    </citation>
    <scope>IDENTIFICATION</scope>
</reference>
<feature type="compositionally biased region" description="Basic and acidic residues" evidence="2">
    <location>
        <begin position="206"/>
        <end position="216"/>
    </location>
</feature>
<accession>A0A3B5YQQ9</accession>
<feature type="compositionally biased region" description="Basic and acidic residues" evidence="2">
    <location>
        <begin position="99"/>
        <end position="109"/>
    </location>
</feature>
<protein>
    <submittedName>
        <fullName evidence="3">Uncharacterized protein</fullName>
    </submittedName>
</protein>
<dbReference type="AlphaFoldDB" id="A0A3B5YQQ9"/>
<feature type="region of interest" description="Disordered" evidence="2">
    <location>
        <begin position="1"/>
        <end position="289"/>
    </location>
</feature>
<proteinExistence type="predicted"/>
<dbReference type="Gramene" id="TraesCS1B02G036600.1">
    <property type="protein sequence ID" value="TraesCS1B02G036600.1"/>
    <property type="gene ID" value="TraesCS1B02G036600"/>
</dbReference>
<dbReference type="EnsemblPlants" id="TraesCS1B02G036600.1">
    <property type="protein sequence ID" value="TraesCS1B02G036600.1"/>
    <property type="gene ID" value="TraesCS1B02G036600"/>
</dbReference>
<feature type="coiled-coil region" evidence="1">
    <location>
        <begin position="297"/>
        <end position="422"/>
    </location>
</feature>
<name>A0A3B5YQQ9_WHEAT</name>
<dbReference type="Gramene" id="TraesCAD_scaffold_000569_01G000800.1">
    <property type="protein sequence ID" value="TraesCAD_scaffold_000569_01G000800.1"/>
    <property type="gene ID" value="TraesCAD_scaffold_000569_01G000800"/>
</dbReference>
<sequence length="809" mass="91146">MVGEKTRELELKKMKTMQRGSSSFTPPPGWIQGDWPPSTVTEETVQRLYRNMDGGSRPPTTSIPSRRTVGEDEEPDDETDEDDTDESEDEVEYFPSPDAIREGRTKRNQDPIGVAPTTRATKRARVEGEQQASPSPTKGNRSVKVITQKPRKAAALPRMRKPMVVPSASLTSQETENTTDRSKGMLDAGVVSSKAAKEVNPAIELDSGHEQARNSDEIPPSPSQSSIPMDTAPDKSLKILLSESIQTPTAPEPISPSTLAVTSPRQNKTPSISSTSFSLARSPEDEVGAGKEAMLQAEQMETKLKELLISNETLKTNIRKTCELGTKYLGLQKELEKVRQELDEEQAKTIRLEKEKIAMEEFVKKTLEEKDTSLAKARVEADAMTKKADDRLEELQEAREMNDNYLKVAEDMKTQIEALKASESEWHTKYVKTSDLAEMTKMKYEKDLGELKQGMSHTETFLVGQLDEIKQRPKVFCPNLIMEDHKVQKELEKVRQELDEEQAKTIRLEKEKTFMEEFVKKTLEEKDTALAKAREEADAMTKKADDRLEELQEVREMNDNYLKATEDMKKQIEALKASESEWHTKYVKRSDLAEMTKMKYEKDLGELKQGMSDTETFLVGQLDEVKQRLEVFCPDPIMEDHKVQKELEAYGIDIKETPWASTRVAEAIIRLEERAEVAKSVIAQVRKSMKGINAILHPGEEVDEALPICLQQLEQVPGRVLRCKKSAARCGANVALALTRVHFPKINEAKLQNIGVGNPEGDNFEDHMKTFIGTANQIASLIDLDLSVEPARVPDTSEEELVQDEEKNK</sequence>
<dbReference type="SMR" id="A0A3B5YQQ9"/>
<organism evidence="3">
    <name type="scientific">Triticum aestivum</name>
    <name type="common">Wheat</name>
    <dbReference type="NCBI Taxonomy" id="4565"/>
    <lineage>
        <taxon>Eukaryota</taxon>
        <taxon>Viridiplantae</taxon>
        <taxon>Streptophyta</taxon>
        <taxon>Embryophyta</taxon>
        <taxon>Tracheophyta</taxon>
        <taxon>Spermatophyta</taxon>
        <taxon>Magnoliopsida</taxon>
        <taxon>Liliopsida</taxon>
        <taxon>Poales</taxon>
        <taxon>Poaceae</taxon>
        <taxon>BOP clade</taxon>
        <taxon>Pooideae</taxon>
        <taxon>Triticodae</taxon>
        <taxon>Triticeae</taxon>
        <taxon>Triticinae</taxon>
        <taxon>Triticum</taxon>
    </lineage>
</organism>